<name>A0A3B0Y2V0_9ZZZZ</name>
<dbReference type="AlphaFoldDB" id="A0A3B0Y2V0"/>
<dbReference type="EMBL" id="UOFI01000030">
    <property type="protein sequence ID" value="VAW62794.1"/>
    <property type="molecule type" value="Genomic_DNA"/>
</dbReference>
<accession>A0A3B0Y2V0</accession>
<reference evidence="1" key="1">
    <citation type="submission" date="2018-06" db="EMBL/GenBank/DDBJ databases">
        <authorList>
            <person name="Zhirakovskaya E."/>
        </authorList>
    </citation>
    <scope>NUCLEOTIDE SEQUENCE</scope>
</reference>
<sequence>MIIAAFAIGGPEKCSGLEIVQYNADKLLTELGGNFELLKEASELHLTPNKKQQKFVYFHFIRKQV</sequence>
<gene>
    <name evidence="1" type="ORF">MNBD_GAMMA09-18</name>
</gene>
<organism evidence="1">
    <name type="scientific">hydrothermal vent metagenome</name>
    <dbReference type="NCBI Taxonomy" id="652676"/>
    <lineage>
        <taxon>unclassified sequences</taxon>
        <taxon>metagenomes</taxon>
        <taxon>ecological metagenomes</taxon>
    </lineage>
</organism>
<proteinExistence type="predicted"/>
<protein>
    <submittedName>
        <fullName evidence="1">Uncharacterized protein</fullName>
    </submittedName>
</protein>
<evidence type="ECO:0000313" key="1">
    <source>
        <dbReference type="EMBL" id="VAW62794.1"/>
    </source>
</evidence>